<organism evidence="2 3">
    <name type="scientific">Mycobacterium paraense</name>
    <dbReference type="NCBI Taxonomy" id="767916"/>
    <lineage>
        <taxon>Bacteria</taxon>
        <taxon>Bacillati</taxon>
        <taxon>Actinomycetota</taxon>
        <taxon>Actinomycetes</taxon>
        <taxon>Mycobacteriales</taxon>
        <taxon>Mycobacteriaceae</taxon>
        <taxon>Mycobacterium</taxon>
        <taxon>Mycobacterium simiae complex</taxon>
    </lineage>
</organism>
<dbReference type="OrthoDB" id="4367361at2"/>
<evidence type="ECO:0000313" key="3">
    <source>
        <dbReference type="Proteomes" id="UP000193285"/>
    </source>
</evidence>
<dbReference type="EMBL" id="LQPN01000063">
    <property type="protein sequence ID" value="ORW41780.1"/>
    <property type="molecule type" value="Genomic_DNA"/>
</dbReference>
<dbReference type="AlphaFoldDB" id="A0A1X2A6M1"/>
<reference evidence="2 3" key="1">
    <citation type="journal article" date="2015" name="Emerg. Microbes Infect.">
        <title>Characterization of 17 strains belonging to the Mycobacterium simiae complex and description of Mycobacterium paraense sp. nov.</title>
        <authorList>
            <person name="Fusco da Costa A.R."/>
            <person name="Fedrizzi T."/>
            <person name="Lopes M.L."/>
            <person name="Pecorari M."/>
            <person name="Oliveira da Costa W.L."/>
            <person name="Giacobazzi E."/>
            <person name="da Costa Bahia J.R."/>
            <person name="De Sanctis V."/>
            <person name="Batista Lima K.V."/>
            <person name="Bertorelli R."/>
            <person name="Grottola A."/>
            <person name="Fabio A."/>
            <person name="Mariottini A."/>
            <person name="Ferretti P."/>
            <person name="Di Leva F."/>
            <person name="Fregni Serpini G."/>
            <person name="Tagliazucchi S."/>
            <person name="Rumpianesi F."/>
            <person name="Jousson O."/>
            <person name="Segata N."/>
            <person name="Tortoli E."/>
        </authorList>
    </citation>
    <scope>NUCLEOTIDE SEQUENCE [LARGE SCALE GENOMIC DNA]</scope>
    <source>
        <strain evidence="2 3">IEC33</strain>
    </source>
</reference>
<evidence type="ECO:0000313" key="2">
    <source>
        <dbReference type="EMBL" id="ORW41780.1"/>
    </source>
</evidence>
<evidence type="ECO:0000256" key="1">
    <source>
        <dbReference type="SAM" id="Phobius"/>
    </source>
</evidence>
<gene>
    <name evidence="2" type="ORF">AWB90_21175</name>
</gene>
<dbReference type="Proteomes" id="UP000193285">
    <property type="component" value="Unassembled WGS sequence"/>
</dbReference>
<feature type="transmembrane region" description="Helical" evidence="1">
    <location>
        <begin position="14"/>
        <end position="34"/>
    </location>
</feature>
<name>A0A1X2A6M1_9MYCO</name>
<sequence length="339" mass="35904">MLLRGSQESQERKLTIIGAVVVLSAAAAGLVIGWHPSPPRTSARISVAIETPYVGQGVREGTAIVMHGVQVGVVKTISSLPGGGVRLLSDLQPGPVAGLTDTMKIEFRPINYFGVTGVTLAEGTGGQPLRDGMQINTVPQNSTLQAVLSRLGQVSVSALTPRLISVIDRIVKYTDGLTPLLETVLIATHAVADVQTVSTERLLANATGVSVAFPTFTDALLGSGEDFTAVPRRYNDEQWRNGVQEAYRVGSTELFGGFGRLESNYVDDLLPAIDAVKALTDPVPALFRPDDFANTLVQLRTRFQKLFAGNGEQRALQVRIVLDNLPGVAAPLAAMGGAQ</sequence>
<comment type="caution">
    <text evidence="2">The sequence shown here is derived from an EMBL/GenBank/DDBJ whole genome shotgun (WGS) entry which is preliminary data.</text>
</comment>
<keyword evidence="1" id="KW-1133">Transmembrane helix</keyword>
<protein>
    <submittedName>
        <fullName evidence="2">Mammalian cell entry related domain protein</fullName>
    </submittedName>
</protein>
<keyword evidence="1" id="KW-0812">Transmembrane</keyword>
<keyword evidence="1" id="KW-0472">Membrane</keyword>
<proteinExistence type="predicted"/>
<accession>A0A1X2A6M1</accession>